<dbReference type="Proteomes" id="UP000737612">
    <property type="component" value="Unassembled WGS sequence"/>
</dbReference>
<accession>A0A939CH67</accession>
<gene>
    <name evidence="1" type="ORF">JTJ23_02125</name>
</gene>
<dbReference type="AlphaFoldDB" id="A0A939CH67"/>
<proteinExistence type="predicted"/>
<evidence type="ECO:0000313" key="2">
    <source>
        <dbReference type="Proteomes" id="UP000737612"/>
    </source>
</evidence>
<evidence type="ECO:0000313" key="1">
    <source>
        <dbReference type="EMBL" id="MBN2952402.1"/>
    </source>
</evidence>
<protein>
    <submittedName>
        <fullName evidence="1">Uncharacterized protein</fullName>
    </submittedName>
</protein>
<dbReference type="EMBL" id="JAFHBD010000006">
    <property type="protein sequence ID" value="MBN2952402.1"/>
    <property type="molecule type" value="Genomic_DNA"/>
</dbReference>
<reference evidence="1" key="1">
    <citation type="submission" date="2021-02" db="EMBL/GenBank/DDBJ databases">
        <title>Metagenome-assembled genomes from human diarrheal sample B26.</title>
        <authorList>
            <person name="Ateba T.P."/>
            <person name="Alayande K.A."/>
            <person name="Mwanza M."/>
        </authorList>
    </citation>
    <scope>NUCLEOTIDE SEQUENCE</scope>
    <source>
        <strain evidence="1">06WH</strain>
    </source>
</reference>
<sequence>MKIEFTVEDYFNELQSMEKYYGQEEELYPWIYMLLQMVEIREKNILKEDYDKLCIIDVHNAQHAESDYDLKKLMQGHVTDFAIVDPNSDSVCGCVEIKKIDLAKPLELKEGTLNVDTLSYQFDFDFKKSNDTSSSFKPSPDDYRRLENWIKKNIVYEDVSNNIPIKLSIESSTESPTELSIVLKSAQASINDNTISDKDSSRRITYYIDIAIDNCSKEIINLIRLSPKKDFVNFSLKNNVTVDIKTTRNAAISDSELSSLSEKDNKQLVWHLINFKKVLYTNGLVFYYIFMVDNDILVEKIADLTTYYSKACKSHTCFASMTPDERLSAYAEWNKLIAGLTDIDWHHAPITKID</sequence>
<organism evidence="1 2">
    <name type="scientific">Fusicatenibacter saccharivorans</name>
    <dbReference type="NCBI Taxonomy" id="1150298"/>
    <lineage>
        <taxon>Bacteria</taxon>
        <taxon>Bacillati</taxon>
        <taxon>Bacillota</taxon>
        <taxon>Clostridia</taxon>
        <taxon>Lachnospirales</taxon>
        <taxon>Lachnospiraceae</taxon>
        <taxon>Fusicatenibacter</taxon>
    </lineage>
</organism>
<comment type="caution">
    <text evidence="1">The sequence shown here is derived from an EMBL/GenBank/DDBJ whole genome shotgun (WGS) entry which is preliminary data.</text>
</comment>
<name>A0A939CH67_9FIRM</name>